<evidence type="ECO:0000313" key="2">
    <source>
        <dbReference type="Proteomes" id="UP001054945"/>
    </source>
</evidence>
<sequence length="117" mass="13507">MGTLPSIHHAFRILYKLMVAVPSIDHALRIYEHTAFQKNVFQKKAVVHVSERISVKLEIRAKNNLHGIFIAEGLPNAFQIDENIAPRMIMSFKLMKTVPSERTFRVVALDLRVEWNL</sequence>
<gene>
    <name evidence="1" type="ORF">CEXT_14471</name>
</gene>
<keyword evidence="2" id="KW-1185">Reference proteome</keyword>
<protein>
    <submittedName>
        <fullName evidence="1">Uncharacterized protein</fullName>
    </submittedName>
</protein>
<comment type="caution">
    <text evidence="1">The sequence shown here is derived from an EMBL/GenBank/DDBJ whole genome shotgun (WGS) entry which is preliminary data.</text>
</comment>
<organism evidence="1 2">
    <name type="scientific">Caerostris extrusa</name>
    <name type="common">Bark spider</name>
    <name type="synonym">Caerostris bankana</name>
    <dbReference type="NCBI Taxonomy" id="172846"/>
    <lineage>
        <taxon>Eukaryota</taxon>
        <taxon>Metazoa</taxon>
        <taxon>Ecdysozoa</taxon>
        <taxon>Arthropoda</taxon>
        <taxon>Chelicerata</taxon>
        <taxon>Arachnida</taxon>
        <taxon>Araneae</taxon>
        <taxon>Araneomorphae</taxon>
        <taxon>Entelegynae</taxon>
        <taxon>Araneoidea</taxon>
        <taxon>Araneidae</taxon>
        <taxon>Caerostris</taxon>
    </lineage>
</organism>
<proteinExistence type="predicted"/>
<accession>A0AAV4X042</accession>
<evidence type="ECO:0000313" key="1">
    <source>
        <dbReference type="EMBL" id="GIY87138.1"/>
    </source>
</evidence>
<dbReference type="EMBL" id="BPLR01016894">
    <property type="protein sequence ID" value="GIY87138.1"/>
    <property type="molecule type" value="Genomic_DNA"/>
</dbReference>
<reference evidence="1 2" key="1">
    <citation type="submission" date="2021-06" db="EMBL/GenBank/DDBJ databases">
        <title>Caerostris extrusa draft genome.</title>
        <authorList>
            <person name="Kono N."/>
            <person name="Arakawa K."/>
        </authorList>
    </citation>
    <scope>NUCLEOTIDE SEQUENCE [LARGE SCALE GENOMIC DNA]</scope>
</reference>
<dbReference type="Proteomes" id="UP001054945">
    <property type="component" value="Unassembled WGS sequence"/>
</dbReference>
<name>A0AAV4X042_CAEEX</name>
<dbReference type="AlphaFoldDB" id="A0AAV4X042"/>